<gene>
    <name evidence="3" type="ORF">GCM10010269_76650</name>
</gene>
<dbReference type="Pfam" id="PF04149">
    <property type="entry name" value="DUF397"/>
    <property type="match status" value="1"/>
</dbReference>
<dbReference type="AlphaFoldDB" id="A0A918GB18"/>
<feature type="transmembrane region" description="Helical" evidence="1">
    <location>
        <begin position="12"/>
        <end position="41"/>
    </location>
</feature>
<keyword evidence="1" id="KW-1133">Transmembrane helix</keyword>
<keyword evidence="1" id="KW-0472">Membrane</keyword>
<accession>A0A918GB18</accession>
<dbReference type="InterPro" id="IPR007278">
    <property type="entry name" value="DUF397"/>
</dbReference>
<comment type="caution">
    <text evidence="3">The sequence shown here is derived from an EMBL/GenBank/DDBJ whole genome shotgun (WGS) entry which is preliminary data.</text>
</comment>
<evidence type="ECO:0000313" key="3">
    <source>
        <dbReference type="EMBL" id="GGS26729.1"/>
    </source>
</evidence>
<evidence type="ECO:0000256" key="1">
    <source>
        <dbReference type="SAM" id="Phobius"/>
    </source>
</evidence>
<name>A0A918GB18_9ACTN</name>
<dbReference type="RefSeq" id="WP_308435454.1">
    <property type="nucleotide sequence ID" value="NZ_BMTL01000050.1"/>
</dbReference>
<protein>
    <recommendedName>
        <fullName evidence="2">DUF397 domain-containing protein</fullName>
    </recommendedName>
</protein>
<proteinExistence type="predicted"/>
<keyword evidence="1" id="KW-0812">Transmembrane</keyword>
<evidence type="ECO:0000313" key="4">
    <source>
        <dbReference type="Proteomes" id="UP000606194"/>
    </source>
</evidence>
<feature type="domain" description="DUF397" evidence="2">
    <location>
        <begin position="73"/>
        <end position="128"/>
    </location>
</feature>
<sequence>MGGEDDPSVGDALIGFLLVGGAGVLIPAAVVLPLIGLGIWLTHRWRGRHARDPAGVERPAGPTTGRAMSAEALQWFKSTYSGSEGGECVEVATCPTAIHIRDSKNAPEDGPVFHVTPTTWAAFTTSLR</sequence>
<keyword evidence="4" id="KW-1185">Reference proteome</keyword>
<dbReference type="Proteomes" id="UP000606194">
    <property type="component" value="Unassembled WGS sequence"/>
</dbReference>
<organism evidence="3 4">
    <name type="scientific">Streptomyces humidus</name>
    <dbReference type="NCBI Taxonomy" id="52259"/>
    <lineage>
        <taxon>Bacteria</taxon>
        <taxon>Bacillati</taxon>
        <taxon>Actinomycetota</taxon>
        <taxon>Actinomycetes</taxon>
        <taxon>Kitasatosporales</taxon>
        <taxon>Streptomycetaceae</taxon>
        <taxon>Streptomyces</taxon>
    </lineage>
</organism>
<reference evidence="3" key="2">
    <citation type="submission" date="2020-09" db="EMBL/GenBank/DDBJ databases">
        <authorList>
            <person name="Sun Q."/>
            <person name="Ohkuma M."/>
        </authorList>
    </citation>
    <scope>NUCLEOTIDE SEQUENCE</scope>
    <source>
        <strain evidence="3">JCM 4386</strain>
    </source>
</reference>
<evidence type="ECO:0000259" key="2">
    <source>
        <dbReference type="Pfam" id="PF04149"/>
    </source>
</evidence>
<reference evidence="3" key="1">
    <citation type="journal article" date="2014" name="Int. J. Syst. Evol. Microbiol.">
        <title>Complete genome sequence of Corynebacterium casei LMG S-19264T (=DSM 44701T), isolated from a smear-ripened cheese.</title>
        <authorList>
            <consortium name="US DOE Joint Genome Institute (JGI-PGF)"/>
            <person name="Walter F."/>
            <person name="Albersmeier A."/>
            <person name="Kalinowski J."/>
            <person name="Ruckert C."/>
        </authorList>
    </citation>
    <scope>NUCLEOTIDE SEQUENCE</scope>
    <source>
        <strain evidence="3">JCM 4386</strain>
    </source>
</reference>
<dbReference type="EMBL" id="BMTL01000050">
    <property type="protein sequence ID" value="GGS26729.1"/>
    <property type="molecule type" value="Genomic_DNA"/>
</dbReference>